<protein>
    <recommendedName>
        <fullName evidence="1">Domain of unknown function at the cortex 1 domain-containing protein</fullName>
    </recommendedName>
</protein>
<evidence type="ECO:0000313" key="2">
    <source>
        <dbReference type="EMBL" id="KAJ3257969.1"/>
    </source>
</evidence>
<dbReference type="Pfam" id="PF08588">
    <property type="entry name" value="Duc1"/>
    <property type="match status" value="2"/>
</dbReference>
<evidence type="ECO:0000259" key="1">
    <source>
        <dbReference type="Pfam" id="PF08588"/>
    </source>
</evidence>
<dbReference type="InterPro" id="IPR013897">
    <property type="entry name" value="Duc1"/>
</dbReference>
<dbReference type="Proteomes" id="UP001210925">
    <property type="component" value="Unassembled WGS sequence"/>
</dbReference>
<feature type="domain" description="Domain of unknown function at the cortex 1" evidence="1">
    <location>
        <begin position="4"/>
        <end position="224"/>
    </location>
</feature>
<feature type="domain" description="Domain of unknown function at the cortex 1" evidence="1">
    <location>
        <begin position="234"/>
        <end position="495"/>
    </location>
</feature>
<dbReference type="EMBL" id="JADGKB010000032">
    <property type="protein sequence ID" value="KAJ3257969.1"/>
    <property type="molecule type" value="Genomic_DNA"/>
</dbReference>
<dbReference type="AlphaFoldDB" id="A0AAD5UJK0"/>
<comment type="caution">
    <text evidence="2">The sequence shown here is derived from an EMBL/GenBank/DDBJ whole genome shotgun (WGS) entry which is preliminary data.</text>
</comment>
<keyword evidence="3" id="KW-1185">Reference proteome</keyword>
<proteinExistence type="predicted"/>
<accession>A0AAD5UJK0</accession>
<evidence type="ECO:0000313" key="3">
    <source>
        <dbReference type="Proteomes" id="UP001210925"/>
    </source>
</evidence>
<name>A0AAD5UJK0_9FUNG</name>
<dbReference type="PANTHER" id="PTHR34826">
    <property type="entry name" value="UPF0590 PROTEIN C409.17C"/>
    <property type="match status" value="1"/>
</dbReference>
<sequence>MKQLQIRVGTDKDNLNPIPPNNEDTPVYIDSELFCGYIVVRVKGNNEKCSKYFSNKSRMFSMQISGKFKKEFSGDDIHFGAVFDNPIRPPYGTQIGLAVANLIDPSLKADLYCQKPWLLSPLLCSMNIISVQPPANKQEFGSWPWKQGVNLSEDCSNLHKEHKFTSIFQRRNFYKHQDHRKQVTFKPDHIYNFEFFGPSIDFNTFKLSLGIHIDITRYVNNQPISGEDAVQGRKLQVRVGPSIQSLAIASVNDEENPHFIDSPLFTGNVLVRIKDFKGITPDGKEPKSCAGYFDNKKRLFALQVQGRFKHEYSADDLLFGSEFERKCTPPTGAWIAIKFANLIDPALQVDIYSETPWLYSPILCSMNIVNVVKATRPVVGAAPLDPKAKEISDKISTKSKDSVILLNSADPNYTATKQQEKSQALNSVTSKPVPSEILGEWIWKDGKELEENNTLLHTQEPDFGADAIAERRRYYQKQKTRKHTIFSPNYVYNFEVLVN</sequence>
<reference evidence="2" key="1">
    <citation type="submission" date="2020-05" db="EMBL/GenBank/DDBJ databases">
        <title>Phylogenomic resolution of chytrid fungi.</title>
        <authorList>
            <person name="Stajich J.E."/>
            <person name="Amses K."/>
            <person name="Simmons R."/>
            <person name="Seto K."/>
            <person name="Myers J."/>
            <person name="Bonds A."/>
            <person name="Quandt C.A."/>
            <person name="Barry K."/>
            <person name="Liu P."/>
            <person name="Grigoriev I."/>
            <person name="Longcore J.E."/>
            <person name="James T.Y."/>
        </authorList>
    </citation>
    <scope>NUCLEOTIDE SEQUENCE</scope>
    <source>
        <strain evidence="2">PLAUS21</strain>
    </source>
</reference>
<dbReference type="PANTHER" id="PTHR34826:SF2">
    <property type="entry name" value="UPF0590 PROTEIN C409.17C"/>
    <property type="match status" value="1"/>
</dbReference>
<gene>
    <name evidence="2" type="ORF">HK103_004103</name>
</gene>
<organism evidence="2 3">
    <name type="scientific">Boothiomyces macroporosus</name>
    <dbReference type="NCBI Taxonomy" id="261099"/>
    <lineage>
        <taxon>Eukaryota</taxon>
        <taxon>Fungi</taxon>
        <taxon>Fungi incertae sedis</taxon>
        <taxon>Chytridiomycota</taxon>
        <taxon>Chytridiomycota incertae sedis</taxon>
        <taxon>Chytridiomycetes</taxon>
        <taxon>Rhizophydiales</taxon>
        <taxon>Terramycetaceae</taxon>
        <taxon>Boothiomyces</taxon>
    </lineage>
</organism>